<dbReference type="Pfam" id="PF13191">
    <property type="entry name" value="AAA_16"/>
    <property type="match status" value="1"/>
</dbReference>
<evidence type="ECO:0000313" key="3">
    <source>
        <dbReference type="EMBL" id="SDS69806.1"/>
    </source>
</evidence>
<dbReference type="EMBL" id="LT629758">
    <property type="protein sequence ID" value="SDS69806.1"/>
    <property type="molecule type" value="Genomic_DNA"/>
</dbReference>
<keyword evidence="1" id="KW-0472">Membrane</keyword>
<dbReference type="InterPro" id="IPR041664">
    <property type="entry name" value="AAA_16"/>
</dbReference>
<dbReference type="InterPro" id="IPR027417">
    <property type="entry name" value="P-loop_NTPase"/>
</dbReference>
<dbReference type="PRINTS" id="PR00364">
    <property type="entry name" value="DISEASERSIST"/>
</dbReference>
<accession>A0A1H1UC82</accession>
<dbReference type="SUPFAM" id="SSF52540">
    <property type="entry name" value="P-loop containing nucleoside triphosphate hydrolases"/>
    <property type="match status" value="1"/>
</dbReference>
<name>A0A1H1UC82_9ACTN</name>
<dbReference type="RefSeq" id="WP_092542650.1">
    <property type="nucleotide sequence ID" value="NZ_BOMJ01000021.1"/>
</dbReference>
<sequence>MREILQTLRRRSFVGRDDEIALFRAALGTAGVLFVHGVGGVGKSTLLDMFARTVPDSVRADARYPDMLPVPAAGACPVLLIDTYELLEPVDDWIREQYLPSLPANCLVVIAGRRPPGPGWRADPAWRELTRIIALGNLPAADGHAYLDGQGVPAGARDRLMTISRGHPLTLSMLADAVRRGADPARLDDLPDVVGTLLTQLIDTIPDPRHRTALEVFAQLPVTTADVLRSMAGDDSGELFDWLRAQPFVEESRYGIHPHDVVRDALNADLRWRDPDRFAALYRAKLEAVRDRILATADDRERVHLVVLAVVLNGARSPLAALNSLPPTMRAYPDRLRDGDREPILAMTTRWQGEEQAGLVAYWLDRRPEGFRVFRSAAGSLRGFAARFTVDDLEQSKDPGLNTMIGYVFEHGPPRSGEHVLTWRFFLDRDRGQEPSPSLTLFVACQMLDIITLGPETAWTMVGAFTDATRWTPAMELFDFWPATEFTVGGTRFPVFAHDWRRTGLAEWVDLLHARQLGAPARPAGADLGDPVLSRPEFTAAVRSALRDLNSPDLLRENPLTRSPLVRRATSGDSLRDLVAAAAATLPSDLHLLISRTFLEPAGTQERVAVSLHLSFNTYRRHRDKAVEQITAWLWSR</sequence>
<dbReference type="Gene3D" id="3.40.50.300">
    <property type="entry name" value="P-loop containing nucleotide triphosphate hydrolases"/>
    <property type="match status" value="1"/>
</dbReference>
<feature type="transmembrane region" description="Helical" evidence="1">
    <location>
        <begin position="21"/>
        <end position="42"/>
    </location>
</feature>
<keyword evidence="1" id="KW-1133">Transmembrane helix</keyword>
<reference evidence="3 4" key="1">
    <citation type="submission" date="2016-10" db="EMBL/GenBank/DDBJ databases">
        <authorList>
            <person name="de Groot N.N."/>
        </authorList>
    </citation>
    <scope>NUCLEOTIDE SEQUENCE [LARGE SCALE GENOMIC DNA]</scope>
    <source>
        <strain evidence="3 4">DSM 43941</strain>
    </source>
</reference>
<dbReference type="AlphaFoldDB" id="A0A1H1UC82"/>
<keyword evidence="1" id="KW-0812">Transmembrane</keyword>
<dbReference type="Proteomes" id="UP000198688">
    <property type="component" value="Chromosome I"/>
</dbReference>
<keyword evidence="4" id="KW-1185">Reference proteome</keyword>
<evidence type="ECO:0000256" key="1">
    <source>
        <dbReference type="SAM" id="Phobius"/>
    </source>
</evidence>
<dbReference type="OrthoDB" id="5167319at2"/>
<protein>
    <recommendedName>
        <fullName evidence="2">Orc1-like AAA ATPase domain-containing protein</fullName>
    </recommendedName>
</protein>
<feature type="domain" description="Orc1-like AAA ATPase" evidence="2">
    <location>
        <begin position="13"/>
        <end position="63"/>
    </location>
</feature>
<evidence type="ECO:0000313" key="4">
    <source>
        <dbReference type="Proteomes" id="UP000198688"/>
    </source>
</evidence>
<proteinExistence type="predicted"/>
<organism evidence="3 4">
    <name type="scientific">Actinoplanes derwentensis</name>
    <dbReference type="NCBI Taxonomy" id="113562"/>
    <lineage>
        <taxon>Bacteria</taxon>
        <taxon>Bacillati</taxon>
        <taxon>Actinomycetota</taxon>
        <taxon>Actinomycetes</taxon>
        <taxon>Micromonosporales</taxon>
        <taxon>Micromonosporaceae</taxon>
        <taxon>Actinoplanes</taxon>
    </lineage>
</organism>
<gene>
    <name evidence="3" type="ORF">SAMN04489716_1390</name>
</gene>
<dbReference type="STRING" id="113562.SAMN04489716_1390"/>
<evidence type="ECO:0000259" key="2">
    <source>
        <dbReference type="Pfam" id="PF13191"/>
    </source>
</evidence>